<dbReference type="FunCoup" id="D3B7U0">
    <property type="interactions" value="171"/>
</dbReference>
<dbReference type="SMART" id="SM00326">
    <property type="entry name" value="SH3"/>
    <property type="match status" value="1"/>
</dbReference>
<dbReference type="OMA" id="KYCFKCR"/>
<dbReference type="Proteomes" id="UP000001396">
    <property type="component" value="Unassembled WGS sequence"/>
</dbReference>
<feature type="domain" description="SH3" evidence="4">
    <location>
        <begin position="271"/>
        <end position="331"/>
    </location>
</feature>
<dbReference type="PANTHER" id="PTHR14167:SF116">
    <property type="entry name" value="CAP, ISOFORM AC"/>
    <property type="match status" value="1"/>
</dbReference>
<dbReference type="PROSITE" id="PS50002">
    <property type="entry name" value="SH3"/>
    <property type="match status" value="1"/>
</dbReference>
<dbReference type="PRINTS" id="PR00452">
    <property type="entry name" value="SH3DOMAIN"/>
</dbReference>
<feature type="compositionally biased region" description="Polar residues" evidence="3">
    <location>
        <begin position="226"/>
        <end position="246"/>
    </location>
</feature>
<feature type="compositionally biased region" description="Low complexity" evidence="3">
    <location>
        <begin position="86"/>
        <end position="120"/>
    </location>
</feature>
<evidence type="ECO:0000256" key="3">
    <source>
        <dbReference type="SAM" id="MobiDB-lite"/>
    </source>
</evidence>
<dbReference type="Gene3D" id="2.30.30.40">
    <property type="entry name" value="SH3 Domains"/>
    <property type="match status" value="1"/>
</dbReference>
<feature type="region of interest" description="Disordered" evidence="3">
    <location>
        <begin position="36"/>
        <end position="270"/>
    </location>
</feature>
<dbReference type="Pfam" id="PF07653">
    <property type="entry name" value="SH3_2"/>
    <property type="match status" value="1"/>
</dbReference>
<evidence type="ECO:0000256" key="2">
    <source>
        <dbReference type="PROSITE-ProRule" id="PRU00192"/>
    </source>
</evidence>
<dbReference type="PANTHER" id="PTHR14167">
    <property type="entry name" value="SH3 DOMAIN-CONTAINING"/>
    <property type="match status" value="1"/>
</dbReference>
<keyword evidence="1 2" id="KW-0728">SH3 domain</keyword>
<evidence type="ECO:0000313" key="6">
    <source>
        <dbReference type="Proteomes" id="UP000001396"/>
    </source>
</evidence>
<feature type="compositionally biased region" description="Polar residues" evidence="3">
    <location>
        <begin position="47"/>
        <end position="65"/>
    </location>
</feature>
<feature type="compositionally biased region" description="Low complexity" evidence="3">
    <location>
        <begin position="214"/>
        <end position="225"/>
    </location>
</feature>
<dbReference type="STRING" id="670386.D3B7U0"/>
<dbReference type="InterPro" id="IPR036028">
    <property type="entry name" value="SH3-like_dom_sf"/>
</dbReference>
<keyword evidence="6" id="KW-1185">Reference proteome</keyword>
<dbReference type="InParanoid" id="D3B7U0"/>
<accession>D3B7U0</accession>
<dbReference type="RefSeq" id="XP_020434950.1">
    <property type="nucleotide sequence ID" value="XM_020575430.1"/>
</dbReference>
<sequence>MGMITCPECSTEYEKEAKYCFKCRIPFTDDIPDNIKKYLKPRGGSSGTTASNPGGIGNRTNTTPLAGSGVDKPPLQRNVSLPVFKNSASNQSNSSLNSNNILISSSSPPNNNHGSGNNSNTHSLVNSLDRNNSINSGGNSSSNLLSGLSSTVSPPINAGSGSRPRLQSTPTPPSHPLPPVPNRMSVPVAHSPPTVMNISSNNTSRQPPPPPNNKPNTPTTSAPTNIRTISPVTASLTSPDNMSPQLGFTDEHPSNNFIKRPLSRRIPPPPPNKKLVRAVWDCIPEQEGDLEFYVGDIISVITKDDESGWWMGTSNGRTGLFPANYVEEMDN</sequence>
<feature type="compositionally biased region" description="Polar residues" evidence="3">
    <location>
        <begin position="121"/>
        <end position="130"/>
    </location>
</feature>
<reference evidence="5 6" key="1">
    <citation type="journal article" date="2011" name="Genome Res.">
        <title>Phylogeny-wide analysis of social amoeba genomes highlights ancient origins for complex intercellular communication.</title>
        <authorList>
            <person name="Heidel A.J."/>
            <person name="Lawal H.M."/>
            <person name="Felder M."/>
            <person name="Schilde C."/>
            <person name="Helps N.R."/>
            <person name="Tunggal B."/>
            <person name="Rivero F."/>
            <person name="John U."/>
            <person name="Schleicher M."/>
            <person name="Eichinger L."/>
            <person name="Platzer M."/>
            <person name="Noegel A.A."/>
            <person name="Schaap P."/>
            <person name="Gloeckner G."/>
        </authorList>
    </citation>
    <scope>NUCLEOTIDE SEQUENCE [LARGE SCALE GENOMIC DNA]</scope>
    <source>
        <strain evidence="6">ATCC 26659 / Pp 5 / PN500</strain>
    </source>
</reference>
<dbReference type="AlphaFoldDB" id="D3B7U0"/>
<protein>
    <recommendedName>
        <fullName evidence="4">SH3 domain-containing protein</fullName>
    </recommendedName>
</protein>
<proteinExistence type="predicted"/>
<dbReference type="SUPFAM" id="SSF50044">
    <property type="entry name" value="SH3-domain"/>
    <property type="match status" value="1"/>
</dbReference>
<evidence type="ECO:0000313" key="5">
    <source>
        <dbReference type="EMBL" id="EFA82833.1"/>
    </source>
</evidence>
<dbReference type="InterPro" id="IPR050384">
    <property type="entry name" value="Endophilin_SH3RF"/>
</dbReference>
<dbReference type="EMBL" id="ADBJ01000018">
    <property type="protein sequence ID" value="EFA82833.1"/>
    <property type="molecule type" value="Genomic_DNA"/>
</dbReference>
<dbReference type="InterPro" id="IPR001452">
    <property type="entry name" value="SH3_domain"/>
</dbReference>
<feature type="compositionally biased region" description="Low complexity" evidence="3">
    <location>
        <begin position="131"/>
        <end position="150"/>
    </location>
</feature>
<evidence type="ECO:0000259" key="4">
    <source>
        <dbReference type="PROSITE" id="PS50002"/>
    </source>
</evidence>
<evidence type="ECO:0000256" key="1">
    <source>
        <dbReference type="ARBA" id="ARBA00022443"/>
    </source>
</evidence>
<feature type="compositionally biased region" description="Pro residues" evidence="3">
    <location>
        <begin position="170"/>
        <end position="181"/>
    </location>
</feature>
<organism evidence="5 6">
    <name type="scientific">Heterostelium pallidum (strain ATCC 26659 / Pp 5 / PN500)</name>
    <name type="common">Cellular slime mold</name>
    <name type="synonym">Polysphondylium pallidum</name>
    <dbReference type="NCBI Taxonomy" id="670386"/>
    <lineage>
        <taxon>Eukaryota</taxon>
        <taxon>Amoebozoa</taxon>
        <taxon>Evosea</taxon>
        <taxon>Eumycetozoa</taxon>
        <taxon>Dictyostelia</taxon>
        <taxon>Acytosteliales</taxon>
        <taxon>Acytosteliaceae</taxon>
        <taxon>Heterostelium</taxon>
    </lineage>
</organism>
<dbReference type="GeneID" id="31360015"/>
<gene>
    <name evidence="5" type="ORF">PPL_04528</name>
</gene>
<name>D3B7U0_HETP5</name>
<comment type="caution">
    <text evidence="5">The sequence shown here is derived from an EMBL/GenBank/DDBJ whole genome shotgun (WGS) entry which is preliminary data.</text>
</comment>